<evidence type="ECO:0000313" key="7">
    <source>
        <dbReference type="Proteomes" id="UP000008461"/>
    </source>
</evidence>
<dbReference type="Proteomes" id="UP000008461">
    <property type="component" value="Chromosome"/>
</dbReference>
<evidence type="ECO:0000259" key="5">
    <source>
        <dbReference type="PROSITE" id="PS51007"/>
    </source>
</evidence>
<dbReference type="InterPro" id="IPR011042">
    <property type="entry name" value="6-blade_b-propeller_TolB-like"/>
</dbReference>
<dbReference type="GO" id="GO:0020037">
    <property type="term" value="F:heme binding"/>
    <property type="evidence" value="ECO:0007669"/>
    <property type="project" value="InterPro"/>
</dbReference>
<dbReference type="GO" id="GO:0009055">
    <property type="term" value="F:electron transfer activity"/>
    <property type="evidence" value="ECO:0007669"/>
    <property type="project" value="InterPro"/>
</dbReference>
<reference key="2">
    <citation type="submission" date="2011-04" db="EMBL/GenBank/DDBJ databases">
        <title>Complete sequence of chromosome of Haliscomenobacter hydrossis DSM 1100.</title>
        <authorList>
            <consortium name="US DOE Joint Genome Institute (JGI-PGF)"/>
            <person name="Lucas S."/>
            <person name="Han J."/>
            <person name="Lapidus A."/>
            <person name="Bruce D."/>
            <person name="Goodwin L."/>
            <person name="Pitluck S."/>
            <person name="Peters L."/>
            <person name="Kyrpides N."/>
            <person name="Mavromatis K."/>
            <person name="Ivanova N."/>
            <person name="Ovchinnikova G."/>
            <person name="Pagani I."/>
            <person name="Daligault H."/>
            <person name="Detter J.C."/>
            <person name="Han C."/>
            <person name="Land M."/>
            <person name="Hauser L."/>
            <person name="Markowitz V."/>
            <person name="Cheng J.-F."/>
            <person name="Hugenholtz P."/>
            <person name="Woyke T."/>
            <person name="Wu D."/>
            <person name="Verbarg S."/>
            <person name="Frueling A."/>
            <person name="Brambilla E."/>
            <person name="Klenk H.-P."/>
            <person name="Eisen J.A."/>
        </authorList>
    </citation>
    <scope>NUCLEOTIDE SEQUENCE</scope>
    <source>
        <strain>DSM 1100</strain>
    </source>
</reference>
<keyword evidence="2 4" id="KW-0479">Metal-binding</keyword>
<keyword evidence="7" id="KW-1185">Reference proteome</keyword>
<dbReference type="KEGG" id="hhy:Halhy_3745"/>
<dbReference type="eggNOG" id="COG2133">
    <property type="taxonomic scope" value="Bacteria"/>
</dbReference>
<gene>
    <name evidence="6" type="ordered locus">Halhy_3745</name>
</gene>
<name>F4L110_HALH1</name>
<dbReference type="RefSeq" id="WP_013766136.1">
    <property type="nucleotide sequence ID" value="NC_015510.1"/>
</dbReference>
<dbReference type="InterPro" id="IPR009056">
    <property type="entry name" value="Cyt_c-like_dom"/>
</dbReference>
<dbReference type="InterPro" id="IPR011041">
    <property type="entry name" value="Quinoprot_gluc/sorb_DH_b-prop"/>
</dbReference>
<evidence type="ECO:0000313" key="6">
    <source>
        <dbReference type="EMBL" id="AEE51597.1"/>
    </source>
</evidence>
<reference evidence="6 7" key="1">
    <citation type="journal article" date="2011" name="Stand. Genomic Sci.">
        <title>Complete genome sequence of Haliscomenobacter hydrossis type strain (O).</title>
        <authorList>
            <consortium name="US DOE Joint Genome Institute (JGI-PGF)"/>
            <person name="Daligault H."/>
            <person name="Lapidus A."/>
            <person name="Zeytun A."/>
            <person name="Nolan M."/>
            <person name="Lucas S."/>
            <person name="Del Rio T.G."/>
            <person name="Tice H."/>
            <person name="Cheng J.F."/>
            <person name="Tapia R."/>
            <person name="Han C."/>
            <person name="Goodwin L."/>
            <person name="Pitluck S."/>
            <person name="Liolios K."/>
            <person name="Pagani I."/>
            <person name="Ivanova N."/>
            <person name="Huntemann M."/>
            <person name="Mavromatis K."/>
            <person name="Mikhailova N."/>
            <person name="Pati A."/>
            <person name="Chen A."/>
            <person name="Palaniappan K."/>
            <person name="Land M."/>
            <person name="Hauser L."/>
            <person name="Brambilla E.M."/>
            <person name="Rohde M."/>
            <person name="Verbarg S."/>
            <person name="Goker M."/>
            <person name="Bristow J."/>
            <person name="Eisen J.A."/>
            <person name="Markowitz V."/>
            <person name="Hugenholtz P."/>
            <person name="Kyrpides N.C."/>
            <person name="Klenk H.P."/>
            <person name="Woyke T."/>
        </authorList>
    </citation>
    <scope>NUCLEOTIDE SEQUENCE [LARGE SCALE GENOMIC DNA]</scope>
    <source>
        <strain evidence="7">ATCC 27775 / DSM 1100 / LMG 10767 / O</strain>
    </source>
</reference>
<dbReference type="PANTHER" id="PTHR19328:SF75">
    <property type="entry name" value="ALDOSE SUGAR DEHYDROGENASE YLII"/>
    <property type="match status" value="1"/>
</dbReference>
<dbReference type="eggNOG" id="COG2010">
    <property type="taxonomic scope" value="Bacteria"/>
</dbReference>
<sequence length="585" mass="65223">MQVLPKLYFPTIIFCSLILALSSCTTSKKNDSSLSKALLAYSTDTKVHAKGQQLFQAYCSPCHNFLQKGIGPGLGEVTSLVNPVWLKKFIRNAPELIEQGDIRAVQLFEEYKQLMPPFTNLKDADLEAIMAYIHTQQQAPQQEQVSDLGPAISDPMPTKIAKSGLHLQIEHVMTAPVTADKAPIARINKMQVLPGTPERLFIQDLRGILYELKDKQWLVAMDMAKERPNFINAPGMGTGLGSYAFHPDFYQNGLFYTTHTEPAKTAVADFSYADSIKVAMQWVLTEWKLKDPKALPFSGNGRELLRINMVTGIHGVQEITFNPLAKRGDPEYGLLYIGVGDGGASENRYHFICNDKSRIWGSVLRIDPAGNNSKNGRYGIPRDNPYAKLSDSEACREIFCRGFRNPNRYLWTPDGRLLITDIGHANIEELNLGVAGGDYGWPEREGTFVINHRGKMDKVYALPASDSKLNYTYPVAQYDHDEGKAIISGFVYTGTAFPQLRGKYVCGDINNGRLFCVETAQLKQGQQAPFQELELKMGNELVKVMELTKGIKPDFRLGLGLNGELFLFTKSDGKVYKVVDCQSNP</sequence>
<dbReference type="HOGENOM" id="CLU_012344_1_0_10"/>
<dbReference type="PROSITE" id="PS51007">
    <property type="entry name" value="CYTC"/>
    <property type="match status" value="1"/>
</dbReference>
<feature type="domain" description="Cytochrome c" evidence="5">
    <location>
        <begin position="46"/>
        <end position="137"/>
    </location>
</feature>
<evidence type="ECO:0000256" key="1">
    <source>
        <dbReference type="ARBA" id="ARBA00022617"/>
    </source>
</evidence>
<evidence type="ECO:0000256" key="3">
    <source>
        <dbReference type="ARBA" id="ARBA00023004"/>
    </source>
</evidence>
<organism evidence="6 7">
    <name type="scientific">Haliscomenobacter hydrossis (strain ATCC 27775 / DSM 1100 / LMG 10767 / O)</name>
    <dbReference type="NCBI Taxonomy" id="760192"/>
    <lineage>
        <taxon>Bacteria</taxon>
        <taxon>Pseudomonadati</taxon>
        <taxon>Bacteroidota</taxon>
        <taxon>Saprospiria</taxon>
        <taxon>Saprospirales</taxon>
        <taxon>Haliscomenobacteraceae</taxon>
        <taxon>Haliscomenobacter</taxon>
    </lineage>
</organism>
<dbReference type="PROSITE" id="PS51257">
    <property type="entry name" value="PROKAR_LIPOPROTEIN"/>
    <property type="match status" value="1"/>
</dbReference>
<dbReference type="GO" id="GO:0046872">
    <property type="term" value="F:metal ion binding"/>
    <property type="evidence" value="ECO:0007669"/>
    <property type="project" value="UniProtKB-KW"/>
</dbReference>
<dbReference type="STRING" id="760192.Halhy_3745"/>
<dbReference type="Pfam" id="PF00034">
    <property type="entry name" value="Cytochrom_C"/>
    <property type="match status" value="1"/>
</dbReference>
<dbReference type="Gene3D" id="2.120.10.30">
    <property type="entry name" value="TolB, C-terminal domain"/>
    <property type="match status" value="1"/>
</dbReference>
<protein>
    <submittedName>
        <fullName evidence="6">Cytochrome c class I</fullName>
    </submittedName>
</protein>
<evidence type="ECO:0000256" key="4">
    <source>
        <dbReference type="PROSITE-ProRule" id="PRU00433"/>
    </source>
</evidence>
<keyword evidence="3 4" id="KW-0408">Iron</keyword>
<dbReference type="SUPFAM" id="SSF46626">
    <property type="entry name" value="Cytochrome c"/>
    <property type="match status" value="1"/>
</dbReference>
<dbReference type="InterPro" id="IPR036909">
    <property type="entry name" value="Cyt_c-like_dom_sf"/>
</dbReference>
<proteinExistence type="predicted"/>
<dbReference type="AlphaFoldDB" id="F4L110"/>
<accession>F4L110</accession>
<dbReference type="Gene3D" id="1.10.760.10">
    <property type="entry name" value="Cytochrome c-like domain"/>
    <property type="match status" value="1"/>
</dbReference>
<keyword evidence="1 4" id="KW-0349">Heme</keyword>
<dbReference type="PANTHER" id="PTHR19328">
    <property type="entry name" value="HEDGEHOG-INTERACTING PROTEIN"/>
    <property type="match status" value="1"/>
</dbReference>
<dbReference type="Pfam" id="PF07995">
    <property type="entry name" value="GSDH"/>
    <property type="match status" value="1"/>
</dbReference>
<dbReference type="EMBL" id="CP002691">
    <property type="protein sequence ID" value="AEE51597.1"/>
    <property type="molecule type" value="Genomic_DNA"/>
</dbReference>
<dbReference type="SUPFAM" id="SSF50952">
    <property type="entry name" value="Soluble quinoprotein glucose dehydrogenase"/>
    <property type="match status" value="1"/>
</dbReference>
<dbReference type="InterPro" id="IPR012938">
    <property type="entry name" value="Glc/Sorbosone_DH"/>
</dbReference>
<evidence type="ECO:0000256" key="2">
    <source>
        <dbReference type="ARBA" id="ARBA00022723"/>
    </source>
</evidence>
<dbReference type="OrthoDB" id="9770043at2"/>